<dbReference type="GO" id="GO:0009279">
    <property type="term" value="C:cell outer membrane"/>
    <property type="evidence" value="ECO:0007669"/>
    <property type="project" value="UniProtKB-SubCell"/>
</dbReference>
<evidence type="ECO:0000256" key="2">
    <source>
        <dbReference type="ARBA" id="ARBA00007613"/>
    </source>
</evidence>
<comment type="caution">
    <text evidence="8">The sequence shown here is derived from an EMBL/GenBank/DDBJ whole genome shotgun (WGS) entry which is preliminary data.</text>
</comment>
<dbReference type="PANTHER" id="PTHR30026">
    <property type="entry name" value="OUTER MEMBRANE PROTEIN TOLC"/>
    <property type="match status" value="1"/>
</dbReference>
<evidence type="ECO:0000256" key="3">
    <source>
        <dbReference type="ARBA" id="ARBA00022448"/>
    </source>
</evidence>
<evidence type="ECO:0000256" key="5">
    <source>
        <dbReference type="ARBA" id="ARBA00022692"/>
    </source>
</evidence>
<reference evidence="8 9" key="1">
    <citation type="submission" date="2016-01" db="EMBL/GenBank/DDBJ databases">
        <title>Whole genome sequencing of Myroides marinus L41.</title>
        <authorList>
            <person name="Hong K.W."/>
        </authorList>
    </citation>
    <scope>NUCLEOTIDE SEQUENCE [LARGE SCALE GENOMIC DNA]</scope>
    <source>
        <strain evidence="8 9">L41</strain>
    </source>
</reference>
<keyword evidence="7" id="KW-0998">Cell outer membrane</keyword>
<keyword evidence="9" id="KW-1185">Reference proteome</keyword>
<dbReference type="EMBL" id="LQNU01000087">
    <property type="protein sequence ID" value="KZE74999.1"/>
    <property type="molecule type" value="Genomic_DNA"/>
</dbReference>
<dbReference type="Proteomes" id="UP000076630">
    <property type="component" value="Unassembled WGS sequence"/>
</dbReference>
<gene>
    <name evidence="8" type="ORF">AV926_17360</name>
</gene>
<dbReference type="GO" id="GO:0015562">
    <property type="term" value="F:efflux transmembrane transporter activity"/>
    <property type="evidence" value="ECO:0007669"/>
    <property type="project" value="InterPro"/>
</dbReference>
<evidence type="ECO:0000313" key="9">
    <source>
        <dbReference type="Proteomes" id="UP000076630"/>
    </source>
</evidence>
<evidence type="ECO:0000256" key="6">
    <source>
        <dbReference type="ARBA" id="ARBA00023136"/>
    </source>
</evidence>
<name>A0A165QHD1_9FLAO</name>
<comment type="similarity">
    <text evidence="2">Belongs to the outer membrane factor (OMF) (TC 1.B.17) family.</text>
</comment>
<keyword evidence="6" id="KW-0472">Membrane</keyword>
<dbReference type="PANTHER" id="PTHR30026:SF5">
    <property type="entry name" value="ABC-TYPE EFFLUX SYSTEM SECRETIN COMPONENT"/>
    <property type="match status" value="1"/>
</dbReference>
<dbReference type="GO" id="GO:0015288">
    <property type="term" value="F:porin activity"/>
    <property type="evidence" value="ECO:0007669"/>
    <property type="project" value="TreeGrafter"/>
</dbReference>
<dbReference type="AlphaFoldDB" id="A0A165QHD1"/>
<dbReference type="SUPFAM" id="SSF56954">
    <property type="entry name" value="Outer membrane efflux proteins (OEP)"/>
    <property type="match status" value="1"/>
</dbReference>
<dbReference type="Pfam" id="PF02321">
    <property type="entry name" value="OEP"/>
    <property type="match status" value="2"/>
</dbReference>
<dbReference type="OrthoDB" id="1674454at2"/>
<keyword evidence="5" id="KW-0812">Transmembrane</keyword>
<evidence type="ECO:0000313" key="8">
    <source>
        <dbReference type="EMBL" id="KZE74999.1"/>
    </source>
</evidence>
<sequence>MLMKGSNFKNYLSIMGGVLFCFGISGSVYAQEGMSFTDAYNKMYQDNSLIKAVEKQEEIHHYKWEAMKGLRYPSIRTFGGGVYVGRSLGFDLNGLKNGIGDFIHLPNPDILGNWSMSFNKRDMAFGGFMATWPLYTGGKINAAIKAHEIESKIGEKDLEKTKNKLITELAQRYYSVKLAEEAVIVRQSVLEGMNKHLHDATKLEENGMIAAVEKMSADVAVSEANRQLDGALKDAKLARLALANTLEVDEVTDKLGSDFFSVSQLEDVGFFQESAIENYPDLQKLVLQKELADQGVKVKQSANYPTVFGFGQTILAHNNPILLGEKDNKPWIVGVGVTYTLFEGFKNRNEIKAAKATRESVELFEAKAKSDVKMLVAKLYQDIQKQEDQIKNLNVQEKLAVEYLRVRTKAFSEGFATSTEVVDAEMNLSGVRLMKLQANYNYAVGVASLFEVAGLSQEFLQYTK</sequence>
<organism evidence="8 9">
    <name type="scientific">Myroides marinus</name>
    <dbReference type="NCBI Taxonomy" id="703342"/>
    <lineage>
        <taxon>Bacteria</taxon>
        <taxon>Pseudomonadati</taxon>
        <taxon>Bacteroidota</taxon>
        <taxon>Flavobacteriia</taxon>
        <taxon>Flavobacteriales</taxon>
        <taxon>Flavobacteriaceae</taxon>
        <taxon>Myroides</taxon>
    </lineage>
</organism>
<proteinExistence type="inferred from homology"/>
<dbReference type="InterPro" id="IPR051906">
    <property type="entry name" value="TolC-like"/>
</dbReference>
<evidence type="ECO:0000256" key="7">
    <source>
        <dbReference type="ARBA" id="ARBA00023237"/>
    </source>
</evidence>
<dbReference type="Gene3D" id="1.20.1600.10">
    <property type="entry name" value="Outer membrane efflux proteins (OEP)"/>
    <property type="match status" value="1"/>
</dbReference>
<accession>A0A165QHD1</accession>
<keyword evidence="4" id="KW-1134">Transmembrane beta strand</keyword>
<dbReference type="GO" id="GO:1990281">
    <property type="term" value="C:efflux pump complex"/>
    <property type="evidence" value="ECO:0007669"/>
    <property type="project" value="TreeGrafter"/>
</dbReference>
<evidence type="ECO:0000256" key="1">
    <source>
        <dbReference type="ARBA" id="ARBA00004442"/>
    </source>
</evidence>
<keyword evidence="3" id="KW-0813">Transport</keyword>
<comment type="subcellular location">
    <subcellularLocation>
        <location evidence="1">Cell outer membrane</location>
    </subcellularLocation>
</comment>
<dbReference type="InterPro" id="IPR003423">
    <property type="entry name" value="OMP_efflux"/>
</dbReference>
<evidence type="ECO:0000256" key="4">
    <source>
        <dbReference type="ARBA" id="ARBA00022452"/>
    </source>
</evidence>
<protein>
    <submittedName>
        <fullName evidence="8">Transporter</fullName>
    </submittedName>
</protein>